<evidence type="ECO:0000313" key="1">
    <source>
        <dbReference type="EMBL" id="GAI04346.1"/>
    </source>
</evidence>
<name>X1LES8_9ZZZZ</name>
<comment type="caution">
    <text evidence="1">The sequence shown here is derived from an EMBL/GenBank/DDBJ whole genome shotgun (WGS) entry which is preliminary data.</text>
</comment>
<sequence>MEESYPVGGGNISITDDFGSGVESRSFSSAYFALDITVPDSPRLLWEFTHPALAFTTSYPAIVRVEADKGVDHPEDDRWFVIFGSGPTDYHGKSNQPASLFV</sequence>
<reference evidence="1" key="1">
    <citation type="journal article" date="2014" name="Front. Microbiol.">
        <title>High frequency of phylogenetically diverse reductive dehalogenase-homologous genes in deep subseafloor sedimentary metagenomes.</title>
        <authorList>
            <person name="Kawai M."/>
            <person name="Futagami T."/>
            <person name="Toyoda A."/>
            <person name="Takaki Y."/>
            <person name="Nishi S."/>
            <person name="Hori S."/>
            <person name="Arai W."/>
            <person name="Tsubouchi T."/>
            <person name="Morono Y."/>
            <person name="Uchiyama I."/>
            <person name="Ito T."/>
            <person name="Fujiyama A."/>
            <person name="Inagaki F."/>
            <person name="Takami H."/>
        </authorList>
    </citation>
    <scope>NUCLEOTIDE SEQUENCE</scope>
    <source>
        <strain evidence="1">Expedition CK06-06</strain>
    </source>
</reference>
<gene>
    <name evidence="1" type="ORF">S06H3_23097</name>
</gene>
<proteinExistence type="predicted"/>
<dbReference type="EMBL" id="BARV01012482">
    <property type="protein sequence ID" value="GAI04346.1"/>
    <property type="molecule type" value="Genomic_DNA"/>
</dbReference>
<organism evidence="1">
    <name type="scientific">marine sediment metagenome</name>
    <dbReference type="NCBI Taxonomy" id="412755"/>
    <lineage>
        <taxon>unclassified sequences</taxon>
        <taxon>metagenomes</taxon>
        <taxon>ecological metagenomes</taxon>
    </lineage>
</organism>
<dbReference type="AlphaFoldDB" id="X1LES8"/>
<feature type="non-terminal residue" evidence="1">
    <location>
        <position position="102"/>
    </location>
</feature>
<protein>
    <submittedName>
        <fullName evidence="1">Uncharacterized protein</fullName>
    </submittedName>
</protein>
<accession>X1LES8</accession>